<feature type="transmembrane region" description="Helical" evidence="1">
    <location>
        <begin position="223"/>
        <end position="243"/>
    </location>
</feature>
<keyword evidence="1" id="KW-1133">Transmembrane helix</keyword>
<feature type="transmembrane region" description="Helical" evidence="1">
    <location>
        <begin position="75"/>
        <end position="96"/>
    </location>
</feature>
<feature type="transmembrane region" description="Helical" evidence="1">
    <location>
        <begin position="288"/>
        <end position="310"/>
    </location>
</feature>
<protein>
    <recommendedName>
        <fullName evidence="4">G-protein coupled receptors family 3 profile domain-containing protein</fullName>
    </recommendedName>
</protein>
<feature type="transmembrane region" description="Helical" evidence="1">
    <location>
        <begin position="43"/>
        <end position="63"/>
    </location>
</feature>
<proteinExistence type="predicted"/>
<feature type="transmembrane region" description="Helical" evidence="1">
    <location>
        <begin position="122"/>
        <end position="145"/>
    </location>
</feature>
<feature type="transmembrane region" description="Helical" evidence="1">
    <location>
        <begin position="166"/>
        <end position="184"/>
    </location>
</feature>
<accession>A0ABD3NME0</accession>
<feature type="transmembrane region" description="Helical" evidence="1">
    <location>
        <begin position="264"/>
        <end position="282"/>
    </location>
</feature>
<organism evidence="2 3">
    <name type="scientific">Cyclotella cryptica</name>
    <dbReference type="NCBI Taxonomy" id="29204"/>
    <lineage>
        <taxon>Eukaryota</taxon>
        <taxon>Sar</taxon>
        <taxon>Stramenopiles</taxon>
        <taxon>Ochrophyta</taxon>
        <taxon>Bacillariophyta</taxon>
        <taxon>Coscinodiscophyceae</taxon>
        <taxon>Thalassiosirophycidae</taxon>
        <taxon>Stephanodiscales</taxon>
        <taxon>Stephanodiscaceae</taxon>
        <taxon>Cyclotella</taxon>
    </lineage>
</organism>
<evidence type="ECO:0000256" key="1">
    <source>
        <dbReference type="SAM" id="Phobius"/>
    </source>
</evidence>
<dbReference type="EMBL" id="JABMIG020000464">
    <property type="protein sequence ID" value="KAL3777100.1"/>
    <property type="molecule type" value="Genomic_DNA"/>
</dbReference>
<feature type="non-terminal residue" evidence="2">
    <location>
        <position position="1"/>
    </location>
</feature>
<dbReference type="Proteomes" id="UP001516023">
    <property type="component" value="Unassembled WGS sequence"/>
</dbReference>
<evidence type="ECO:0008006" key="4">
    <source>
        <dbReference type="Google" id="ProtNLM"/>
    </source>
</evidence>
<comment type="caution">
    <text evidence="2">The sequence shown here is derived from an EMBL/GenBank/DDBJ whole genome shotgun (WGS) entry which is preliminary data.</text>
</comment>
<reference evidence="2 3" key="1">
    <citation type="journal article" date="2020" name="G3 (Bethesda)">
        <title>Improved Reference Genome for Cyclotella cryptica CCMP332, a Model for Cell Wall Morphogenesis, Salinity Adaptation, and Lipid Production in Diatoms (Bacillariophyta).</title>
        <authorList>
            <person name="Roberts W.R."/>
            <person name="Downey K.M."/>
            <person name="Ruck E.C."/>
            <person name="Traller J.C."/>
            <person name="Alverson A.J."/>
        </authorList>
    </citation>
    <scope>NUCLEOTIDE SEQUENCE [LARGE SCALE GENOMIC DNA]</scope>
    <source>
        <strain evidence="2 3">CCMP332</strain>
    </source>
</reference>
<evidence type="ECO:0000313" key="3">
    <source>
        <dbReference type="Proteomes" id="UP001516023"/>
    </source>
</evidence>
<evidence type="ECO:0000313" key="2">
    <source>
        <dbReference type="EMBL" id="KAL3777100.1"/>
    </source>
</evidence>
<sequence length="361" mass="39842">YLGDPTLRGTGRQRADSERCYEIASNCNSKSSPTLKNASRRQWFAILPKIGGFISIIASSLVIRDIFSGTKSRHAIPVTTAITLGKSVSCCLFSFFGPLMSTWMAPRGDAFYALGNRTTCEIQGFIVTFAIVSFVAYFVAFVAIHGLKSRHILTESELNSKNIKRLALLLPVALASVAAIVPLLNSSYNFSGIYSCSIAPFPLGCGGKSGITCTRGAHARATVGWITFSFNTVAYCFAFLGYYTGDKPIHYRLFDTWPTIMRNFTICFSCLVGSVLVLKYGTVEAKLFTFYLNVTITPLVGLFMSLIYFFPLRNANRGNDEKDHDSISMGLSEPFINKIEKYARDEESPSHLRGQDIVVQD</sequence>
<keyword evidence="1" id="KW-0812">Transmembrane</keyword>
<gene>
    <name evidence="2" type="ORF">HJC23_004104</name>
</gene>
<name>A0ABD3NME0_9STRA</name>
<keyword evidence="1" id="KW-0472">Membrane</keyword>
<dbReference type="AlphaFoldDB" id="A0ABD3NME0"/>
<keyword evidence="3" id="KW-1185">Reference proteome</keyword>